<keyword evidence="1" id="KW-0175">Coiled coil</keyword>
<feature type="transmembrane region" description="Helical" evidence="3">
    <location>
        <begin position="262"/>
        <end position="281"/>
    </location>
</feature>
<keyword evidence="3" id="KW-0472">Membrane</keyword>
<evidence type="ECO:0000256" key="1">
    <source>
        <dbReference type="SAM" id="Coils"/>
    </source>
</evidence>
<feature type="compositionally biased region" description="Polar residues" evidence="2">
    <location>
        <begin position="53"/>
        <end position="68"/>
    </location>
</feature>
<feature type="region of interest" description="Disordered" evidence="2">
    <location>
        <begin position="44"/>
        <end position="74"/>
    </location>
</feature>
<accession>A0ABM3AYQ8</accession>
<proteinExistence type="predicted"/>
<evidence type="ECO:0000313" key="5">
    <source>
        <dbReference type="RefSeq" id="XP_040959929.1"/>
    </source>
</evidence>
<keyword evidence="3" id="KW-1133">Transmembrane helix</keyword>
<feature type="coiled-coil region" evidence="1">
    <location>
        <begin position="188"/>
        <end position="222"/>
    </location>
</feature>
<feature type="transmembrane region" description="Helical" evidence="3">
    <location>
        <begin position="293"/>
        <end position="313"/>
    </location>
</feature>
<dbReference type="RefSeq" id="XP_040959929.1">
    <property type="nucleotide sequence ID" value="XM_041103995.1"/>
</dbReference>
<gene>
    <name evidence="5" type="primary">LOC107911113</name>
</gene>
<evidence type="ECO:0000256" key="3">
    <source>
        <dbReference type="SAM" id="Phobius"/>
    </source>
</evidence>
<evidence type="ECO:0000313" key="4">
    <source>
        <dbReference type="Proteomes" id="UP000818029"/>
    </source>
</evidence>
<reference evidence="5" key="2">
    <citation type="submission" date="2025-08" db="UniProtKB">
        <authorList>
            <consortium name="RefSeq"/>
        </authorList>
    </citation>
    <scope>IDENTIFICATION</scope>
</reference>
<dbReference type="PANTHER" id="PTHR36765:SF1">
    <property type="entry name" value="EXPRESSED PROTEIN"/>
    <property type="match status" value="1"/>
</dbReference>
<keyword evidence="3" id="KW-0812">Transmembrane</keyword>
<dbReference type="Proteomes" id="UP000818029">
    <property type="component" value="Chromosome D11"/>
</dbReference>
<evidence type="ECO:0000256" key="2">
    <source>
        <dbReference type="SAM" id="MobiDB-lite"/>
    </source>
</evidence>
<sequence length="326" mass="35782">MIAGLAMARPTSSGGGSSSSEEDGDAEWKAAIQSIAATTTATFTANGSNSSTVTTQTTRNNLVSNSTPDTDDYVDKADEIDQRKHPQKLKNYQLKAQKLLDNMLEKHLVIVKDACNVSDADSVVNESGVRLFKNSTPGIVFDHVDEIQGPRKKPKLLPRRGIDENSKEFRRQLRSIAVDGKDILAAARDASQRSLARLEAKEATAKERAKREEARITELKRIRGERWLPSMARQMQVKMGSNAEAAALFNLFVKKPWKMTKMAVVLAVVIDGLGLFVRTLWDLQERRFSATFNAVTSAAISITMALVVCLLSLHGHATPEIGVAYI</sequence>
<reference evidence="4" key="1">
    <citation type="journal article" date="2020" name="Nat. Genet.">
        <title>Genomic diversifications of five Gossypium allopolyploid species and their impact on cotton improvement.</title>
        <authorList>
            <person name="Chen Z.J."/>
            <person name="Sreedasyam A."/>
            <person name="Ando A."/>
            <person name="Song Q."/>
            <person name="De Santiago L.M."/>
            <person name="Hulse-Kemp A.M."/>
            <person name="Ding M."/>
            <person name="Ye W."/>
            <person name="Kirkbride R.C."/>
            <person name="Jenkins J."/>
            <person name="Plott C."/>
            <person name="Lovell J."/>
            <person name="Lin Y.M."/>
            <person name="Vaughn R."/>
            <person name="Liu B."/>
            <person name="Simpson S."/>
            <person name="Scheffler B.E."/>
            <person name="Wen L."/>
            <person name="Saski C.A."/>
            <person name="Grover C.E."/>
            <person name="Hu G."/>
            <person name="Conover J.L."/>
            <person name="Carlson J.W."/>
            <person name="Shu S."/>
            <person name="Boston L.B."/>
            <person name="Williams M."/>
            <person name="Peterson D.G."/>
            <person name="McGee K."/>
            <person name="Jones D.C."/>
            <person name="Wendel J.F."/>
            <person name="Stelly D.M."/>
            <person name="Grimwood J."/>
            <person name="Schmutz J."/>
        </authorList>
    </citation>
    <scope>NUCLEOTIDE SEQUENCE [LARGE SCALE GENOMIC DNA]</scope>
    <source>
        <strain evidence="4">cv. TM-1</strain>
    </source>
</reference>
<name>A0ABM3AYQ8_GOSHI</name>
<dbReference type="PANTHER" id="PTHR36765">
    <property type="entry name" value="EXPRESSED PROTEIN"/>
    <property type="match status" value="1"/>
</dbReference>
<organism evidence="4 5">
    <name type="scientific">Gossypium hirsutum</name>
    <name type="common">Upland cotton</name>
    <name type="synonym">Gossypium mexicanum</name>
    <dbReference type="NCBI Taxonomy" id="3635"/>
    <lineage>
        <taxon>Eukaryota</taxon>
        <taxon>Viridiplantae</taxon>
        <taxon>Streptophyta</taxon>
        <taxon>Embryophyta</taxon>
        <taxon>Tracheophyta</taxon>
        <taxon>Spermatophyta</taxon>
        <taxon>Magnoliopsida</taxon>
        <taxon>eudicotyledons</taxon>
        <taxon>Gunneridae</taxon>
        <taxon>Pentapetalae</taxon>
        <taxon>rosids</taxon>
        <taxon>malvids</taxon>
        <taxon>Malvales</taxon>
        <taxon>Malvaceae</taxon>
        <taxon>Malvoideae</taxon>
        <taxon>Gossypium</taxon>
    </lineage>
</organism>
<protein>
    <submittedName>
        <fullName evidence="5">Uncharacterized protein isoform X1</fullName>
    </submittedName>
</protein>
<keyword evidence="4" id="KW-1185">Reference proteome</keyword>
<feature type="region of interest" description="Disordered" evidence="2">
    <location>
        <begin position="1"/>
        <end position="26"/>
    </location>
</feature>
<dbReference type="GeneID" id="107911113"/>